<dbReference type="STRING" id="425514.SAMN05443550_104286"/>
<dbReference type="RefSeq" id="WP_090556414.1">
    <property type="nucleotide sequence ID" value="NZ_FNRA01000004.1"/>
</dbReference>
<dbReference type="AlphaFoldDB" id="A0A1H4D1M5"/>
<evidence type="ECO:0000256" key="1">
    <source>
        <dbReference type="SAM" id="SignalP"/>
    </source>
</evidence>
<name>A0A1H4D1M5_9SPHI</name>
<evidence type="ECO:0000313" key="2">
    <source>
        <dbReference type="EMBL" id="SEA66491.1"/>
    </source>
</evidence>
<evidence type="ECO:0000313" key="3">
    <source>
        <dbReference type="Proteomes" id="UP000198850"/>
    </source>
</evidence>
<dbReference type="Gene3D" id="2.40.160.170">
    <property type="match status" value="1"/>
</dbReference>
<keyword evidence="3" id="KW-1185">Reference proteome</keyword>
<proteinExistence type="predicted"/>
<accession>A0A1H4D1M5</accession>
<protein>
    <recommendedName>
        <fullName evidence="4">Outer membrane protein beta-barrel domain-containing protein</fullName>
    </recommendedName>
</protein>
<feature type="signal peptide" evidence="1">
    <location>
        <begin position="1"/>
        <end position="22"/>
    </location>
</feature>
<evidence type="ECO:0008006" key="4">
    <source>
        <dbReference type="Google" id="ProtNLM"/>
    </source>
</evidence>
<dbReference type="OrthoDB" id="597504at2"/>
<keyword evidence="1" id="KW-0732">Signal</keyword>
<dbReference type="Proteomes" id="UP000198850">
    <property type="component" value="Unassembled WGS sequence"/>
</dbReference>
<reference evidence="2 3" key="1">
    <citation type="submission" date="2016-10" db="EMBL/GenBank/DDBJ databases">
        <authorList>
            <person name="de Groot N.N."/>
        </authorList>
    </citation>
    <scope>NUCLEOTIDE SEQUENCE [LARGE SCALE GENOMIC DNA]</scope>
    <source>
        <strain evidence="2 3">DSM 19033</strain>
    </source>
</reference>
<feature type="chain" id="PRO_5011679377" description="Outer membrane protein beta-barrel domain-containing protein" evidence="1">
    <location>
        <begin position="23"/>
        <end position="231"/>
    </location>
</feature>
<organism evidence="2 3">
    <name type="scientific">Pedobacter hartonius</name>
    <dbReference type="NCBI Taxonomy" id="425514"/>
    <lineage>
        <taxon>Bacteria</taxon>
        <taxon>Pseudomonadati</taxon>
        <taxon>Bacteroidota</taxon>
        <taxon>Sphingobacteriia</taxon>
        <taxon>Sphingobacteriales</taxon>
        <taxon>Sphingobacteriaceae</taxon>
        <taxon>Pedobacter</taxon>
    </lineage>
</organism>
<gene>
    <name evidence="2" type="ORF">SAMN05443550_104286</name>
</gene>
<dbReference type="EMBL" id="FNRA01000004">
    <property type="protein sequence ID" value="SEA66491.1"/>
    <property type="molecule type" value="Genomic_DNA"/>
</dbReference>
<sequence length="231" mass="25688">MNIKFTFLSLILLTFAVNEIQAQNRTPYGDFPNVSVSATAGTQGIGADVKVNLSQPFGVRAGVSILPFNWQTVYTGRSEPTNLKLDADFANAHLMFDWHPSTDHDNILDKFILTVGGAYWWKDKGTAVITYNGIYKYGDIEIPSDQLGELQGKVQWNKVTPYIGVGLDDIFSARTFDFGFSIGTYYMGKPDASLTGTKLLAANTSNSEQFAKNLSYYRFLPVVQLNFNIHL</sequence>